<dbReference type="GO" id="GO:0008883">
    <property type="term" value="F:glutamyl-tRNA reductase activity"/>
    <property type="evidence" value="ECO:0007669"/>
    <property type="project" value="UniProtKB-UniRule"/>
</dbReference>
<comment type="function">
    <text evidence="9">Catalyzes the NADPH-dependent reduction of glutamyl-tRNA(Glu) to glutamate 1-semialdehyde (GSA).</text>
</comment>
<dbReference type="PANTHER" id="PTHR43013">
    <property type="entry name" value="GLUTAMYL-TRNA REDUCTASE"/>
    <property type="match status" value="1"/>
</dbReference>
<feature type="domain" description="Quinate/shikimate 5-dehydrogenase/glutamyl-tRNA reductase" evidence="16">
    <location>
        <begin position="178"/>
        <end position="309"/>
    </location>
</feature>
<comment type="pathway">
    <text evidence="1 9 14">Porphyrin-containing compound metabolism; protoporphyrin-IX biosynthesis; 5-aminolevulinate from L-glutamyl-tRNA(Glu): step 1/2.</text>
</comment>
<dbReference type="Pfam" id="PF00745">
    <property type="entry name" value="GlutR_dimer"/>
    <property type="match status" value="1"/>
</dbReference>
<dbReference type="InterPro" id="IPR036343">
    <property type="entry name" value="GluRdtase_N_sf"/>
</dbReference>
<dbReference type="FunFam" id="3.30.460.30:FF:000001">
    <property type="entry name" value="Glutamyl-tRNA reductase"/>
    <property type="match status" value="1"/>
</dbReference>
<dbReference type="SUPFAM" id="SSF69742">
    <property type="entry name" value="Glutamyl tRNA-reductase catalytic, N-terminal domain"/>
    <property type="match status" value="1"/>
</dbReference>
<evidence type="ECO:0000256" key="14">
    <source>
        <dbReference type="RuleBase" id="RU000584"/>
    </source>
</evidence>
<comment type="domain">
    <text evidence="9">Possesses an unusual extended V-shaped dimeric structure with each monomer consisting of three distinct domains arranged along a curved 'spinal' alpha-helix. The N-terminal catalytic domain specifically recognizes the glutamate moiety of the substrate. The second domain is the NADPH-binding domain, and the third C-terminal domain is responsible for dimerization.</text>
</comment>
<feature type="binding site" evidence="9 11">
    <location>
        <position position="115"/>
    </location>
    <ligand>
        <name>substrate</name>
    </ligand>
</feature>
<reference evidence="19" key="1">
    <citation type="submission" date="2016-11" db="EMBL/GenBank/DDBJ databases">
        <authorList>
            <person name="Varghese N."/>
            <person name="Submissions S."/>
        </authorList>
    </citation>
    <scope>NUCLEOTIDE SEQUENCE [LARGE SCALE GENOMIC DNA]</scope>
    <source>
        <strain evidence="19">UWOS</strain>
    </source>
</reference>
<dbReference type="InterPro" id="IPR015896">
    <property type="entry name" value="4pyrrol_synth_GluRdtase_dimer"/>
</dbReference>
<dbReference type="InterPro" id="IPR006151">
    <property type="entry name" value="Shikm_DH/Glu-tRNA_Rdtase"/>
</dbReference>
<dbReference type="Gene3D" id="3.30.460.30">
    <property type="entry name" value="Glutamyl-tRNA reductase, N-terminal domain"/>
    <property type="match status" value="1"/>
</dbReference>
<name>A0A1M6QXQ8_9BACT</name>
<evidence type="ECO:0000256" key="5">
    <source>
        <dbReference type="ARBA" id="ARBA00023002"/>
    </source>
</evidence>
<evidence type="ECO:0000259" key="15">
    <source>
        <dbReference type="Pfam" id="PF00745"/>
    </source>
</evidence>
<evidence type="ECO:0000256" key="4">
    <source>
        <dbReference type="ARBA" id="ARBA00022857"/>
    </source>
</evidence>
<dbReference type="EMBL" id="FRAW01000003">
    <property type="protein sequence ID" value="SHK25059.1"/>
    <property type="molecule type" value="Genomic_DNA"/>
</dbReference>
<dbReference type="PIRSF" id="PIRSF000445">
    <property type="entry name" value="4pyrrol_synth_GluRdtase"/>
    <property type="match status" value="1"/>
</dbReference>
<protein>
    <recommendedName>
        <fullName evidence="8 9">Glutamyl-tRNA reductase</fullName>
        <shortName evidence="9">GluTR</shortName>
        <ecNumber evidence="3 9">1.2.1.70</ecNumber>
    </recommendedName>
</protein>
<dbReference type="NCBIfam" id="TIGR01035">
    <property type="entry name" value="hemA"/>
    <property type="match status" value="1"/>
</dbReference>
<dbReference type="PANTHER" id="PTHR43013:SF1">
    <property type="entry name" value="GLUTAMYL-TRNA REDUCTASE"/>
    <property type="match status" value="1"/>
</dbReference>
<dbReference type="RefSeq" id="WP_073302335.1">
    <property type="nucleotide sequence ID" value="NZ_FRAW01000003.1"/>
</dbReference>
<sequence>MKNKENTHCVVLGASHKTCPVALRDKLSFSESQLEKGLSSLGNLPGFSETVILSTCNRTEIYAATLYPEALRDTLINWWAEFSHIDVGELIPHCFYLTHTEAISHLYSVVSSLDSLVLGENQILQQVKEAFLTSQKAGKAGFFLSHLFQSALSLGKKVREDTAIGEGTVSIPFAAVQLALLELGSLAPLRVGVLGLGEMGNIASVELSAAGVSRFSFFNRTLSKAQNFAARFGGEAFDLQALPEHLESLDLLIAAASSPEYLISAEMLRNKRHSGKMVLIDIGVPRNIEPEVANLPDVSLFCIDDLTKVVEENRSRRRHSAERAREIIGDAVDSFAEWYASLGVIPLMLALRNHHEKIEAEVLQKWEHRVSPEEGERLHRFADELIAKILHRPSAELKHLGAAGLGLESRLILERLFDLQERGSYGND</sequence>
<dbReference type="Pfam" id="PF05201">
    <property type="entry name" value="GlutR_N"/>
    <property type="match status" value="1"/>
</dbReference>
<feature type="binding site" evidence="9 11">
    <location>
        <begin position="55"/>
        <end position="58"/>
    </location>
    <ligand>
        <name>substrate</name>
    </ligand>
</feature>
<dbReference type="AlphaFoldDB" id="A0A1M6QXQ8"/>
<evidence type="ECO:0000256" key="8">
    <source>
        <dbReference type="ARBA" id="ARBA00068659"/>
    </source>
</evidence>
<dbReference type="FunFam" id="3.40.50.720:FF:000031">
    <property type="entry name" value="Glutamyl-tRNA reductase"/>
    <property type="match status" value="1"/>
</dbReference>
<dbReference type="InterPro" id="IPR000343">
    <property type="entry name" value="4pyrrol_synth_GluRdtase"/>
</dbReference>
<evidence type="ECO:0000259" key="17">
    <source>
        <dbReference type="Pfam" id="PF05201"/>
    </source>
</evidence>
<feature type="binding site" evidence="9 12">
    <location>
        <begin position="195"/>
        <end position="200"/>
    </location>
    <ligand>
        <name>NADP(+)</name>
        <dbReference type="ChEBI" id="CHEBI:58349"/>
    </ligand>
</feature>
<dbReference type="InterPro" id="IPR015895">
    <property type="entry name" value="4pyrrol_synth_GluRdtase_N"/>
</dbReference>
<evidence type="ECO:0000256" key="7">
    <source>
        <dbReference type="ARBA" id="ARBA00047464"/>
    </source>
</evidence>
<comment type="similarity">
    <text evidence="2 9 14">Belongs to the glutamyl-tRNA reductase family.</text>
</comment>
<dbReference type="InterPro" id="IPR036291">
    <property type="entry name" value="NAD(P)-bd_dom_sf"/>
</dbReference>
<dbReference type="GO" id="GO:0019353">
    <property type="term" value="P:protoporphyrinogen IX biosynthetic process from glutamate"/>
    <property type="evidence" value="ECO:0007669"/>
    <property type="project" value="TreeGrafter"/>
</dbReference>
<evidence type="ECO:0000256" key="2">
    <source>
        <dbReference type="ARBA" id="ARBA00005916"/>
    </source>
</evidence>
<feature type="active site" description="Nucleophile" evidence="9 10">
    <location>
        <position position="56"/>
    </location>
</feature>
<evidence type="ECO:0000256" key="1">
    <source>
        <dbReference type="ARBA" id="ARBA00005059"/>
    </source>
</evidence>
<comment type="catalytic activity">
    <reaction evidence="7 9 14">
        <text>(S)-4-amino-5-oxopentanoate + tRNA(Glu) + NADP(+) = L-glutamyl-tRNA(Glu) + NADPH + H(+)</text>
        <dbReference type="Rhea" id="RHEA:12344"/>
        <dbReference type="Rhea" id="RHEA-COMP:9663"/>
        <dbReference type="Rhea" id="RHEA-COMP:9680"/>
        <dbReference type="ChEBI" id="CHEBI:15378"/>
        <dbReference type="ChEBI" id="CHEBI:57501"/>
        <dbReference type="ChEBI" id="CHEBI:57783"/>
        <dbReference type="ChEBI" id="CHEBI:58349"/>
        <dbReference type="ChEBI" id="CHEBI:78442"/>
        <dbReference type="ChEBI" id="CHEBI:78520"/>
        <dbReference type="EC" id="1.2.1.70"/>
    </reaction>
</comment>
<evidence type="ECO:0000256" key="13">
    <source>
        <dbReference type="PIRSR" id="PIRSR000445-4"/>
    </source>
</evidence>
<evidence type="ECO:0000256" key="12">
    <source>
        <dbReference type="PIRSR" id="PIRSR000445-3"/>
    </source>
</evidence>
<accession>A0A1M6QXQ8</accession>
<comment type="miscellaneous">
    <text evidence="9">During catalysis, the active site Cys acts as a nucleophile attacking the alpha-carbonyl group of tRNA-bound glutamate with the formation of a thioester intermediate between enzyme and glutamate, and the concomitant release of tRNA(Glu). The thioester intermediate is finally reduced by direct hydride transfer from NADPH, to form the product GSA.</text>
</comment>
<dbReference type="CDD" id="cd05213">
    <property type="entry name" value="NAD_bind_Glutamyl_tRNA_reduct"/>
    <property type="match status" value="1"/>
</dbReference>
<comment type="subunit">
    <text evidence="9">Homodimer.</text>
</comment>
<keyword evidence="4 9" id="KW-0521">NADP</keyword>
<organism evidence="18 19">
    <name type="scientific">Fibrobacter intestinalis</name>
    <dbReference type="NCBI Taxonomy" id="28122"/>
    <lineage>
        <taxon>Bacteria</taxon>
        <taxon>Pseudomonadati</taxon>
        <taxon>Fibrobacterota</taxon>
        <taxon>Fibrobacteria</taxon>
        <taxon>Fibrobacterales</taxon>
        <taxon>Fibrobacteraceae</taxon>
        <taxon>Fibrobacter</taxon>
    </lineage>
</organism>
<dbReference type="UniPathway" id="UPA00251">
    <property type="reaction ID" value="UER00316"/>
</dbReference>
<feature type="domain" description="Tetrapyrrole biosynthesis glutamyl-tRNA reductase dimerisation" evidence="15">
    <location>
        <begin position="323"/>
        <end position="419"/>
    </location>
</feature>
<feature type="binding site" evidence="9 11">
    <location>
        <position position="126"/>
    </location>
    <ligand>
        <name>substrate</name>
    </ligand>
</feature>
<evidence type="ECO:0000313" key="19">
    <source>
        <dbReference type="Proteomes" id="UP000184275"/>
    </source>
</evidence>
<dbReference type="SUPFAM" id="SSF51735">
    <property type="entry name" value="NAD(P)-binding Rossmann-fold domains"/>
    <property type="match status" value="1"/>
</dbReference>
<evidence type="ECO:0000256" key="9">
    <source>
        <dbReference type="HAMAP-Rule" id="MF_00087"/>
    </source>
</evidence>
<evidence type="ECO:0000256" key="11">
    <source>
        <dbReference type="PIRSR" id="PIRSR000445-2"/>
    </source>
</evidence>
<dbReference type="Pfam" id="PF01488">
    <property type="entry name" value="Shikimate_DH"/>
    <property type="match status" value="1"/>
</dbReference>
<dbReference type="EC" id="1.2.1.70" evidence="3 9"/>
<proteinExistence type="inferred from homology"/>
<dbReference type="Proteomes" id="UP000184275">
    <property type="component" value="Unassembled WGS sequence"/>
</dbReference>
<keyword evidence="19" id="KW-1185">Reference proteome</keyword>
<keyword evidence="5 9" id="KW-0560">Oxidoreductase</keyword>
<feature type="domain" description="Glutamyl-tRNA reductase N-terminal" evidence="17">
    <location>
        <begin position="12"/>
        <end position="162"/>
    </location>
</feature>
<feature type="site" description="Important for activity" evidence="9 13">
    <location>
        <position position="105"/>
    </location>
</feature>
<evidence type="ECO:0000259" key="16">
    <source>
        <dbReference type="Pfam" id="PF01488"/>
    </source>
</evidence>
<feature type="binding site" evidence="9 11">
    <location>
        <begin position="120"/>
        <end position="122"/>
    </location>
    <ligand>
        <name>substrate</name>
    </ligand>
</feature>
<evidence type="ECO:0000256" key="3">
    <source>
        <dbReference type="ARBA" id="ARBA00012970"/>
    </source>
</evidence>
<dbReference type="InterPro" id="IPR036453">
    <property type="entry name" value="GluRdtase_dimer_dom_sf"/>
</dbReference>
<dbReference type="GO" id="GO:0050661">
    <property type="term" value="F:NADP binding"/>
    <property type="evidence" value="ECO:0007669"/>
    <property type="project" value="InterPro"/>
</dbReference>
<evidence type="ECO:0000256" key="6">
    <source>
        <dbReference type="ARBA" id="ARBA00023244"/>
    </source>
</evidence>
<dbReference type="HAMAP" id="MF_00087">
    <property type="entry name" value="Glu_tRNA_reductase"/>
    <property type="match status" value="1"/>
</dbReference>
<evidence type="ECO:0000313" key="18">
    <source>
        <dbReference type="EMBL" id="SHK25059.1"/>
    </source>
</evidence>
<keyword evidence="6 9" id="KW-0627">Porphyrin biosynthesis</keyword>
<dbReference type="Gene3D" id="3.40.50.720">
    <property type="entry name" value="NAD(P)-binding Rossmann-like Domain"/>
    <property type="match status" value="1"/>
</dbReference>
<gene>
    <name evidence="9" type="primary">hemA</name>
    <name evidence="18" type="ORF">SAMN05720469_10342</name>
</gene>
<dbReference type="SUPFAM" id="SSF69075">
    <property type="entry name" value="Glutamyl tRNA-reductase dimerization domain"/>
    <property type="match status" value="1"/>
</dbReference>
<evidence type="ECO:0000256" key="10">
    <source>
        <dbReference type="PIRSR" id="PIRSR000445-1"/>
    </source>
</evidence>